<keyword evidence="4" id="KW-1185">Reference proteome</keyword>
<evidence type="ECO:0000313" key="3">
    <source>
        <dbReference type="EMBL" id="PKV98048.1"/>
    </source>
</evidence>
<dbReference type="PANTHER" id="PTHR43798:SF31">
    <property type="entry name" value="AB HYDROLASE SUPERFAMILY PROTEIN YCLE"/>
    <property type="match status" value="1"/>
</dbReference>
<dbReference type="PRINTS" id="PR00412">
    <property type="entry name" value="EPOXHYDRLASE"/>
</dbReference>
<dbReference type="InterPro" id="IPR050266">
    <property type="entry name" value="AB_hydrolase_sf"/>
</dbReference>
<dbReference type="Pfam" id="PF00561">
    <property type="entry name" value="Abhydrolase_1"/>
    <property type="match status" value="1"/>
</dbReference>
<name>A0A2N3WW19_9NOCA</name>
<comment type="caution">
    <text evidence="3">The sequence shown here is derived from an EMBL/GenBank/DDBJ whole genome shotgun (WGS) entry which is preliminary data.</text>
</comment>
<dbReference type="GO" id="GO:0016787">
    <property type="term" value="F:hydrolase activity"/>
    <property type="evidence" value="ECO:0007669"/>
    <property type="project" value="UniProtKB-KW"/>
</dbReference>
<evidence type="ECO:0000259" key="2">
    <source>
        <dbReference type="Pfam" id="PF00561"/>
    </source>
</evidence>
<dbReference type="PANTHER" id="PTHR43798">
    <property type="entry name" value="MONOACYLGLYCEROL LIPASE"/>
    <property type="match status" value="1"/>
</dbReference>
<dbReference type="Gene3D" id="3.40.50.1820">
    <property type="entry name" value="alpha/beta hydrolase"/>
    <property type="match status" value="1"/>
</dbReference>
<dbReference type="Proteomes" id="UP000233766">
    <property type="component" value="Unassembled WGS sequence"/>
</dbReference>
<evidence type="ECO:0000313" key="4">
    <source>
        <dbReference type="Proteomes" id="UP000233766"/>
    </source>
</evidence>
<dbReference type="RefSeq" id="WP_143875848.1">
    <property type="nucleotide sequence ID" value="NZ_PJMW01000001.1"/>
</dbReference>
<protein>
    <submittedName>
        <fullName evidence="3">Pimeloyl-ACP methyl ester carboxylesterase</fullName>
    </submittedName>
</protein>
<dbReference type="PRINTS" id="PR00111">
    <property type="entry name" value="ABHYDROLASE"/>
</dbReference>
<proteinExistence type="predicted"/>
<dbReference type="SUPFAM" id="SSF53474">
    <property type="entry name" value="alpha/beta-Hydrolases"/>
    <property type="match status" value="1"/>
</dbReference>
<dbReference type="EMBL" id="PJMW01000001">
    <property type="protein sequence ID" value="PKV98048.1"/>
    <property type="molecule type" value="Genomic_DNA"/>
</dbReference>
<dbReference type="InterPro" id="IPR000639">
    <property type="entry name" value="Epox_hydrolase-like"/>
</dbReference>
<reference evidence="3 4" key="1">
    <citation type="submission" date="2017-12" db="EMBL/GenBank/DDBJ databases">
        <title>Sequencing the genomes of 1000 Actinobacteria strains.</title>
        <authorList>
            <person name="Klenk H.-P."/>
        </authorList>
    </citation>
    <scope>NUCLEOTIDE SEQUENCE [LARGE SCALE GENOMIC DNA]</scope>
    <source>
        <strain evidence="3 4">DSM 44489</strain>
    </source>
</reference>
<sequence length="264" mass="29018">MPEVRRVSPTAGVELWAEVTGEGSPHVLVPGAGGDHSTWDPMWPQLTATHHCVRYDLRGCGASADRTTAGFRHADDLAALLDGLGISRTALTGASMGGRIAVDFALSYPDRVDRLVLISPGLADWDWSDTWRVHWLELSRTARSGDLERTRDMWFHHPLFATARRDPAMAARLRATIAADACRVWVDADREIPPARPHIEALPDLTMPVLLITGTDDVQDFRLIAEIITAMVSDVRRVDLPNTGHLAHLERPAETTAAIKSFLS</sequence>
<dbReference type="AlphaFoldDB" id="A0A2N3WW19"/>
<accession>A0A2N3WW19</accession>
<dbReference type="OrthoDB" id="5431692at2"/>
<organism evidence="3 4">
    <name type="scientific">Nocardia fluminea</name>
    <dbReference type="NCBI Taxonomy" id="134984"/>
    <lineage>
        <taxon>Bacteria</taxon>
        <taxon>Bacillati</taxon>
        <taxon>Actinomycetota</taxon>
        <taxon>Actinomycetes</taxon>
        <taxon>Mycobacteriales</taxon>
        <taxon>Nocardiaceae</taxon>
        <taxon>Nocardia</taxon>
    </lineage>
</organism>
<evidence type="ECO:0000256" key="1">
    <source>
        <dbReference type="ARBA" id="ARBA00022801"/>
    </source>
</evidence>
<keyword evidence="1" id="KW-0378">Hydrolase</keyword>
<dbReference type="InterPro" id="IPR029058">
    <property type="entry name" value="AB_hydrolase_fold"/>
</dbReference>
<gene>
    <name evidence="3" type="ORF">ATK86_0054</name>
</gene>
<dbReference type="InterPro" id="IPR000073">
    <property type="entry name" value="AB_hydrolase_1"/>
</dbReference>
<dbReference type="GO" id="GO:0016020">
    <property type="term" value="C:membrane"/>
    <property type="evidence" value="ECO:0007669"/>
    <property type="project" value="TreeGrafter"/>
</dbReference>
<feature type="domain" description="AB hydrolase-1" evidence="2">
    <location>
        <begin position="27"/>
        <end position="252"/>
    </location>
</feature>